<protein>
    <submittedName>
        <fullName evidence="2">Histone-lysine N-methyltransferase SETMAR</fullName>
    </submittedName>
</protein>
<dbReference type="InterPro" id="IPR036388">
    <property type="entry name" value="WH-like_DNA-bd_sf"/>
</dbReference>
<comment type="caution">
    <text evidence="2">The sequence shown here is derived from an EMBL/GenBank/DDBJ whole genome shotgun (WGS) entry which is preliminary data.</text>
</comment>
<name>A0A8X6J6Q1_TRICU</name>
<organism evidence="2 3">
    <name type="scientific">Trichonephila clavata</name>
    <name type="common">Joro spider</name>
    <name type="synonym">Nephila clavata</name>
    <dbReference type="NCBI Taxonomy" id="2740835"/>
    <lineage>
        <taxon>Eukaryota</taxon>
        <taxon>Metazoa</taxon>
        <taxon>Ecdysozoa</taxon>
        <taxon>Arthropoda</taxon>
        <taxon>Chelicerata</taxon>
        <taxon>Arachnida</taxon>
        <taxon>Araneae</taxon>
        <taxon>Araneomorphae</taxon>
        <taxon>Entelegynae</taxon>
        <taxon>Araneoidea</taxon>
        <taxon>Nephilidae</taxon>
        <taxon>Trichonephila</taxon>
    </lineage>
</organism>
<feature type="signal peptide" evidence="1">
    <location>
        <begin position="1"/>
        <end position="18"/>
    </location>
</feature>
<proteinExistence type="predicted"/>
<reference evidence="2" key="1">
    <citation type="submission" date="2020-07" db="EMBL/GenBank/DDBJ databases">
        <title>Multicomponent nature underlies the extraordinary mechanical properties of spider dragline silk.</title>
        <authorList>
            <person name="Kono N."/>
            <person name="Nakamura H."/>
            <person name="Mori M."/>
            <person name="Yoshida Y."/>
            <person name="Ohtoshi R."/>
            <person name="Malay A.D."/>
            <person name="Moran D.A.P."/>
            <person name="Tomita M."/>
            <person name="Numata K."/>
            <person name="Arakawa K."/>
        </authorList>
    </citation>
    <scope>NUCLEOTIDE SEQUENCE</scope>
</reference>
<evidence type="ECO:0000313" key="3">
    <source>
        <dbReference type="Proteomes" id="UP000887116"/>
    </source>
</evidence>
<dbReference type="AlphaFoldDB" id="A0A8X6J6Q1"/>
<evidence type="ECO:0000256" key="1">
    <source>
        <dbReference type="SAM" id="SignalP"/>
    </source>
</evidence>
<keyword evidence="1" id="KW-0732">Signal</keyword>
<dbReference type="Proteomes" id="UP000887116">
    <property type="component" value="Unassembled WGS sequence"/>
</dbReference>
<accession>A0A8X6J6Q1</accession>
<evidence type="ECO:0000313" key="2">
    <source>
        <dbReference type="EMBL" id="GFR12578.1"/>
    </source>
</evidence>
<sequence length="91" mass="10384">MRHALLFLFNLQAVESHAEHVPSIRSSQTRFPQFKSGDFNLKDSESSGIPQSFKNEQLQELLDDNPTQIQQQLVKALNVSQETISSRLRAM</sequence>
<dbReference type="OrthoDB" id="6431778at2759"/>
<dbReference type="EMBL" id="BMAO01026801">
    <property type="protein sequence ID" value="GFR12578.1"/>
    <property type="molecule type" value="Genomic_DNA"/>
</dbReference>
<feature type="chain" id="PRO_5036464677" evidence="1">
    <location>
        <begin position="19"/>
        <end position="91"/>
    </location>
</feature>
<dbReference type="Gene3D" id="1.10.10.10">
    <property type="entry name" value="Winged helix-like DNA-binding domain superfamily/Winged helix DNA-binding domain"/>
    <property type="match status" value="1"/>
</dbReference>
<gene>
    <name evidence="2" type="primary">EAG_13564</name>
    <name evidence="2" type="ORF">TNCT_713431</name>
</gene>
<keyword evidence="3" id="KW-1185">Reference proteome</keyword>